<gene>
    <name evidence="4" type="ORF">AsFPU1_2588</name>
</gene>
<dbReference type="PANTHER" id="PTHR10488">
    <property type="entry name" value="GLYCINE AMIDINOTRANSFERASE, MITOCHONDRIAL"/>
    <property type="match status" value="1"/>
</dbReference>
<evidence type="ECO:0008006" key="6">
    <source>
        <dbReference type="Google" id="ProtNLM"/>
    </source>
</evidence>
<dbReference type="EMBL" id="BDQK01000013">
    <property type="protein sequence ID" value="GBF81176.1"/>
    <property type="molecule type" value="Genomic_DNA"/>
</dbReference>
<dbReference type="SUPFAM" id="SSF55909">
    <property type="entry name" value="Pentein"/>
    <property type="match status" value="1"/>
</dbReference>
<evidence type="ECO:0000256" key="2">
    <source>
        <dbReference type="ARBA" id="ARBA00022679"/>
    </source>
</evidence>
<evidence type="ECO:0000256" key="3">
    <source>
        <dbReference type="PIRSR" id="PIRSR633195-1"/>
    </source>
</evidence>
<evidence type="ECO:0000313" key="5">
    <source>
        <dbReference type="Proteomes" id="UP000287247"/>
    </source>
</evidence>
<feature type="active site" evidence="3">
    <location>
        <position position="271"/>
    </location>
</feature>
<feature type="active site" evidence="3">
    <location>
        <position position="224"/>
    </location>
</feature>
<dbReference type="PANTHER" id="PTHR10488:SF1">
    <property type="entry name" value="GLYCINE AMIDINOTRANSFERASE, MITOCHONDRIAL"/>
    <property type="match status" value="1"/>
</dbReference>
<sequence>MRFNEIKDESTAMVNSFNEWSTLKEVVVGSPINYDTQDLELSFKVFFHDVAYSAFCYPYYETNGASDRPNETQESQGLVTHTLKRKYLEELNEDVESLVSTLQQLDIKVHRPIALSKAIKFETPYWKADCIPALNIRDQAIIFGNEILETPPQVRARYFENDLLKPIFYKYFEQGAKWTNMPKPIMTDKSFDTSYISGQNVPAMQKVYPQNESEFDIGHEMMFDAAQCIRFGKDILINVATKNHYLAYQWLQRHFEGQFNFHMLYQFADNHIDSIILPLKPGTLLLRNPQFLSRLPAPLQKWDIIYPPEPTENIFPTYEDDDLILTTKYIDLNVLSIDEDKIIVNSLFPELIKTLEKHGFTPIPVQHRHRRIFGGGFHCFTLDTVREGSLEDYFS</sequence>
<dbReference type="GO" id="GO:0015067">
    <property type="term" value="F:amidinotransferase activity"/>
    <property type="evidence" value="ECO:0007669"/>
    <property type="project" value="InterPro"/>
</dbReference>
<evidence type="ECO:0000313" key="4">
    <source>
        <dbReference type="EMBL" id="GBF81176.1"/>
    </source>
</evidence>
<reference evidence="5" key="1">
    <citation type="submission" date="2017-05" db="EMBL/GenBank/DDBJ databases">
        <title>Physiological properties and genetic analysis related to exopolysaccharide production of fresh-water unicellular cyanobacterium Aphanothece sacrum, Suizenji Nori, that has been cultured as a food source in Japan.</title>
        <authorList>
            <person name="Kanesaki Y."/>
            <person name="Yoshikawa S."/>
            <person name="Ohki K."/>
        </authorList>
    </citation>
    <scope>NUCLEOTIDE SEQUENCE [LARGE SCALE GENOMIC DNA]</scope>
    <source>
        <strain evidence="5">FPU1</strain>
    </source>
</reference>
<accession>A0A401IIY9</accession>
<dbReference type="AlphaFoldDB" id="A0A401IIY9"/>
<dbReference type="InterPro" id="IPR033195">
    <property type="entry name" value="AmidinoTrfase"/>
</dbReference>
<proteinExistence type="inferred from homology"/>
<keyword evidence="2" id="KW-0808">Transferase</keyword>
<organism evidence="4 5">
    <name type="scientific">Aphanothece sacrum FPU1</name>
    <dbReference type="NCBI Taxonomy" id="1920663"/>
    <lineage>
        <taxon>Bacteria</taxon>
        <taxon>Bacillati</taxon>
        <taxon>Cyanobacteriota</taxon>
        <taxon>Cyanophyceae</taxon>
        <taxon>Oscillatoriophycideae</taxon>
        <taxon>Chroococcales</taxon>
        <taxon>Aphanothecaceae</taxon>
        <taxon>Aphanothece</taxon>
    </lineage>
</organism>
<feature type="active site" description="Amidino-cysteine intermediate" evidence="3">
    <location>
        <position position="379"/>
    </location>
</feature>
<comment type="caution">
    <text evidence="4">The sequence shown here is derived from an EMBL/GenBank/DDBJ whole genome shotgun (WGS) entry which is preliminary data.</text>
</comment>
<comment type="similarity">
    <text evidence="1">Belongs to the amidinotransferase family.</text>
</comment>
<evidence type="ECO:0000256" key="1">
    <source>
        <dbReference type="ARBA" id="ARBA00006943"/>
    </source>
</evidence>
<keyword evidence="5" id="KW-1185">Reference proteome</keyword>
<dbReference type="RefSeq" id="WP_227873353.1">
    <property type="nucleotide sequence ID" value="NZ_BDQK01000013.1"/>
</dbReference>
<dbReference type="Proteomes" id="UP000287247">
    <property type="component" value="Unassembled WGS sequence"/>
</dbReference>
<name>A0A401IIY9_APHSA</name>
<dbReference type="Gene3D" id="3.75.10.10">
    <property type="entry name" value="L-arginine/glycine Amidinotransferase, Chain A"/>
    <property type="match status" value="1"/>
</dbReference>
<protein>
    <recommendedName>
        <fullName evidence="6">Glycine amidinotransferase</fullName>
    </recommendedName>
</protein>